<feature type="domain" description="Amine oxidase" evidence="2">
    <location>
        <begin position="44"/>
        <end position="479"/>
    </location>
</feature>
<dbReference type="OMA" id="YSFRSTY"/>
<reference evidence="3 4" key="1">
    <citation type="submission" date="2016-07" db="EMBL/GenBank/DDBJ databases">
        <title>Pervasive Adenine N6-methylation of Active Genes in Fungi.</title>
        <authorList>
            <consortium name="DOE Joint Genome Institute"/>
            <person name="Mondo S.J."/>
            <person name="Dannebaum R.O."/>
            <person name="Kuo R.C."/>
            <person name="Labutti K."/>
            <person name="Haridas S."/>
            <person name="Kuo A."/>
            <person name="Salamov A."/>
            <person name="Ahrendt S.R."/>
            <person name="Lipzen A."/>
            <person name="Sullivan W."/>
            <person name="Andreopoulos W.B."/>
            <person name="Clum A."/>
            <person name="Lindquist E."/>
            <person name="Daum C."/>
            <person name="Ramamoorthy G.K."/>
            <person name="Gryganskyi A."/>
            <person name="Culley D."/>
            <person name="Magnuson J.K."/>
            <person name="James T.Y."/>
            <person name="O'Malley M.A."/>
            <person name="Stajich J.E."/>
            <person name="Spatafora J.W."/>
            <person name="Visel A."/>
            <person name="Grigoriev I.V."/>
        </authorList>
    </citation>
    <scope>NUCLEOTIDE SEQUENCE [LARGE SCALE GENOMIC DNA]</scope>
    <source>
        <strain evidence="3 4">NRRL 2496</strain>
    </source>
</reference>
<protein>
    <submittedName>
        <fullName evidence="3">Polyamine oxidase</fullName>
    </submittedName>
</protein>
<dbReference type="Gene3D" id="3.50.50.60">
    <property type="entry name" value="FAD/NAD(P)-binding domain"/>
    <property type="match status" value="1"/>
</dbReference>
<dbReference type="GO" id="GO:0016491">
    <property type="term" value="F:oxidoreductase activity"/>
    <property type="evidence" value="ECO:0007669"/>
    <property type="project" value="InterPro"/>
</dbReference>
<dbReference type="InterPro" id="IPR002937">
    <property type="entry name" value="Amino_oxidase"/>
</dbReference>
<evidence type="ECO:0000313" key="4">
    <source>
        <dbReference type="Proteomes" id="UP000242180"/>
    </source>
</evidence>
<dbReference type="Proteomes" id="UP000242180">
    <property type="component" value="Unassembled WGS sequence"/>
</dbReference>
<keyword evidence="1" id="KW-0732">Signal</keyword>
<dbReference type="AlphaFoldDB" id="A0A1X2GZB4"/>
<dbReference type="EMBL" id="MCGN01000013">
    <property type="protein sequence ID" value="ORY89868.1"/>
    <property type="molecule type" value="Genomic_DNA"/>
</dbReference>
<dbReference type="GO" id="GO:0006598">
    <property type="term" value="P:polyamine catabolic process"/>
    <property type="evidence" value="ECO:0007669"/>
    <property type="project" value="TreeGrafter"/>
</dbReference>
<feature type="chain" id="PRO_5012597708" evidence="1">
    <location>
        <begin position="24"/>
        <end position="522"/>
    </location>
</feature>
<dbReference type="SUPFAM" id="SSF54373">
    <property type="entry name" value="FAD-linked reductases, C-terminal domain"/>
    <property type="match status" value="1"/>
</dbReference>
<dbReference type="SUPFAM" id="SSF51905">
    <property type="entry name" value="FAD/NAD(P)-binding domain"/>
    <property type="match status" value="1"/>
</dbReference>
<dbReference type="InterPro" id="IPR036188">
    <property type="entry name" value="FAD/NAD-bd_sf"/>
</dbReference>
<dbReference type="OrthoDB" id="5046242at2759"/>
<dbReference type="InParanoid" id="A0A1X2GZB4"/>
<dbReference type="STRING" id="13706.A0A1X2GZB4"/>
<gene>
    <name evidence="3" type="ORF">BCR43DRAFT_480624</name>
</gene>
<sequence>MALSIRSWFVFMFFTWTWALVLANHSSNNQTMHTKVMILGAGAAGVSAARTLARHGIHDFIMIDAQSFVGGRVQYADFGDDRVELGANWIYGKGANPIYKLATRHGLKSVPNDKNDLWFYDDQGEVQYEKGVKINNQFANIMEDMVTLADDRLEHNEVDLASRSALRLLDWEPDTPLKAAVEYFAVDWELAEPAEVASLDYATGTSDMTTGVFPFGNEFVVDPRGFNHILKSEAAEILKPDDPRLLLDTRITDIYYNDHGVTIKTDRGHNITSDFAICTFSLGVLQSKSVKFHPPFPAWKREGLFSFHMTTYTKIFLKFDHKFWGDWQFALYANNKTERTGYYTVWQNLNAPGYLSVNGGLQKRGADNILMVTTTYKESARIERMTDDEVATEVTDVLRTMFPDQNVTRPTEILFPRWHSNPLFHGSYSNWPVGMSTQHHDNVRAPLPPKHPRLWFAGEATSSDYYGYLHGSWYEGKSVGESIYKCIKSACPSVTYYEHVTSCDSKNSRVTVKFRRGSKRGL</sequence>
<organism evidence="3 4">
    <name type="scientific">Syncephalastrum racemosum</name>
    <name type="common">Filamentous fungus</name>
    <dbReference type="NCBI Taxonomy" id="13706"/>
    <lineage>
        <taxon>Eukaryota</taxon>
        <taxon>Fungi</taxon>
        <taxon>Fungi incertae sedis</taxon>
        <taxon>Mucoromycota</taxon>
        <taxon>Mucoromycotina</taxon>
        <taxon>Mucoromycetes</taxon>
        <taxon>Mucorales</taxon>
        <taxon>Syncephalastraceae</taxon>
        <taxon>Syncephalastrum</taxon>
    </lineage>
</organism>
<proteinExistence type="predicted"/>
<evidence type="ECO:0000313" key="3">
    <source>
        <dbReference type="EMBL" id="ORY89868.1"/>
    </source>
</evidence>
<dbReference type="Gene3D" id="3.90.660.10">
    <property type="match status" value="1"/>
</dbReference>
<dbReference type="Pfam" id="PF01593">
    <property type="entry name" value="Amino_oxidase"/>
    <property type="match status" value="1"/>
</dbReference>
<evidence type="ECO:0000259" key="2">
    <source>
        <dbReference type="Pfam" id="PF01593"/>
    </source>
</evidence>
<dbReference type="PANTHER" id="PTHR10742:SF313">
    <property type="entry name" value="AMINE OXIDASE"/>
    <property type="match status" value="1"/>
</dbReference>
<evidence type="ECO:0000256" key="1">
    <source>
        <dbReference type="SAM" id="SignalP"/>
    </source>
</evidence>
<dbReference type="PANTHER" id="PTHR10742">
    <property type="entry name" value="FLAVIN MONOAMINE OXIDASE"/>
    <property type="match status" value="1"/>
</dbReference>
<name>A0A1X2GZB4_SYNRA</name>
<accession>A0A1X2GZB4</accession>
<comment type="caution">
    <text evidence="3">The sequence shown here is derived from an EMBL/GenBank/DDBJ whole genome shotgun (WGS) entry which is preliminary data.</text>
</comment>
<feature type="signal peptide" evidence="1">
    <location>
        <begin position="1"/>
        <end position="23"/>
    </location>
</feature>
<dbReference type="InterPro" id="IPR050281">
    <property type="entry name" value="Flavin_monoamine_oxidase"/>
</dbReference>
<keyword evidence="4" id="KW-1185">Reference proteome</keyword>